<dbReference type="EMBL" id="AQHZ01000010">
    <property type="protein sequence ID" value="ENO18636.1"/>
    <property type="molecule type" value="Genomic_DNA"/>
</dbReference>
<comment type="caution">
    <text evidence="4">The sequence shown here is derived from an EMBL/GenBank/DDBJ whole genome shotgun (WGS) entry which is preliminary data.</text>
</comment>
<feature type="domain" description="N-acetyltransferase" evidence="3">
    <location>
        <begin position="1"/>
        <end position="149"/>
    </location>
</feature>
<proteinExistence type="predicted"/>
<dbReference type="GO" id="GO:0016747">
    <property type="term" value="F:acyltransferase activity, transferring groups other than amino-acyl groups"/>
    <property type="evidence" value="ECO:0007669"/>
    <property type="project" value="InterPro"/>
</dbReference>
<evidence type="ECO:0000256" key="2">
    <source>
        <dbReference type="ARBA" id="ARBA00023315"/>
    </source>
</evidence>
<dbReference type="AlphaFoldDB" id="N6X4K7"/>
<sequence>MAVELLTESTPEIVEAMERLIPQLSRSAKPLDAQACERFISQPGVHFLIYRPDTADARGEHPILGMLSLAIFEIPTGVRAWIEDVVVDEAARGQGAGLKLVEAALEQAKKVGARTVDLTSRPSREAANRLYRRAGFEQRETNVYRVPLD</sequence>
<evidence type="ECO:0000313" key="5">
    <source>
        <dbReference type="Proteomes" id="UP000013015"/>
    </source>
</evidence>
<dbReference type="HOGENOM" id="CLU_013985_34_3_11"/>
<keyword evidence="2" id="KW-0012">Acyltransferase</keyword>
<evidence type="ECO:0000313" key="4">
    <source>
        <dbReference type="EMBL" id="ENO18636.1"/>
    </source>
</evidence>
<protein>
    <submittedName>
        <fullName evidence="4">GNAT family acetyltransferase</fullName>
    </submittedName>
</protein>
<dbReference type="InterPro" id="IPR050832">
    <property type="entry name" value="Bact_Acetyltransf"/>
</dbReference>
<keyword evidence="1 4" id="KW-0808">Transferase</keyword>
<dbReference type="InterPro" id="IPR016181">
    <property type="entry name" value="Acyl_CoA_acyltransferase"/>
</dbReference>
<dbReference type="STRING" id="888050.HMPREF9004_0685"/>
<keyword evidence="5" id="KW-1185">Reference proteome</keyword>
<dbReference type="PANTHER" id="PTHR43877:SF2">
    <property type="entry name" value="AMINOALKYLPHOSPHONATE N-ACETYLTRANSFERASE-RELATED"/>
    <property type="match status" value="1"/>
</dbReference>
<dbReference type="Gene3D" id="3.40.630.30">
    <property type="match status" value="1"/>
</dbReference>
<dbReference type="PATRIC" id="fig|888050.3.peg.655"/>
<name>N6X4K7_9ACTO</name>
<dbReference type="CDD" id="cd04301">
    <property type="entry name" value="NAT_SF"/>
    <property type="match status" value="1"/>
</dbReference>
<gene>
    <name evidence="4" type="ORF">HMPREF9004_0685</name>
</gene>
<reference evidence="4 5" key="1">
    <citation type="submission" date="2013-03" db="EMBL/GenBank/DDBJ databases">
        <title>Reference genome for the Human Microbiome Project.</title>
        <authorList>
            <person name="Aqrawi P."/>
            <person name="Ayvaz T."/>
            <person name="Bess C."/>
            <person name="Blankenburg K."/>
            <person name="Coyle M."/>
            <person name="Deng J."/>
            <person name="Forbes L."/>
            <person name="Fowler G."/>
            <person name="Francisco L."/>
            <person name="Fu Q."/>
            <person name="Gibbs R."/>
            <person name="Gross S."/>
            <person name="Gubbala S."/>
            <person name="Hale W."/>
            <person name="Hemphill L."/>
            <person name="Highlander S."/>
            <person name="Hirani K."/>
            <person name="Jackson L."/>
            <person name="Jakkamsetti A."/>
            <person name="Javaid M."/>
            <person name="Jayaseelan J.C."/>
            <person name="Jiang H."/>
            <person name="Joshi V."/>
            <person name="Korchina V."/>
            <person name="Kovar C."/>
            <person name="Lara F."/>
            <person name="Lee S."/>
            <person name="Liu Y."/>
            <person name="Mata R."/>
            <person name="Mathew T."/>
            <person name="Munidasa M."/>
            <person name="Muzny D."/>
            <person name="Nazareth L."/>
            <person name="Ngo R."/>
            <person name="Nguyen L."/>
            <person name="Nguyen N."/>
            <person name="Okwuonu G."/>
            <person name="Ongeri F."/>
            <person name="Palculict T."/>
            <person name="Patil S."/>
            <person name="Petrosino J."/>
            <person name="Pham C."/>
            <person name="Pham P."/>
            <person name="Pu L.-L."/>
            <person name="Qin X."/>
            <person name="Qu J."/>
            <person name="Reid J."/>
            <person name="Ross M."/>
            <person name="Ruth R."/>
            <person name="Saada N."/>
            <person name="San Lucas F."/>
            <person name="Santibanez J."/>
            <person name="Shang Y."/>
            <person name="Simmons D."/>
            <person name="Song X.-Z."/>
            <person name="Tang L.-Y."/>
            <person name="Thornton R."/>
            <person name="Warren J."/>
            <person name="Weissenberger G."/>
            <person name="Wilczek-Boney K."/>
            <person name="Worley K."/>
            <person name="Youmans B."/>
            <person name="Zhang J."/>
            <person name="Zhang L."/>
            <person name="Zhao Z."/>
            <person name="Zhou C."/>
            <person name="Zhu D."/>
            <person name="Zhu Y."/>
        </authorList>
    </citation>
    <scope>NUCLEOTIDE SEQUENCE [LARGE SCALE GENOMIC DNA]</scope>
    <source>
        <strain evidence="4 5">F0333</strain>
    </source>
</reference>
<dbReference type="eggNOG" id="COG0456">
    <property type="taxonomic scope" value="Bacteria"/>
</dbReference>
<dbReference type="SUPFAM" id="SSF55729">
    <property type="entry name" value="Acyl-CoA N-acyltransferases (Nat)"/>
    <property type="match status" value="1"/>
</dbReference>
<dbReference type="RefSeq" id="WP_005962414.1">
    <property type="nucleotide sequence ID" value="NZ_CP040505.1"/>
</dbReference>
<dbReference type="PROSITE" id="PS51186">
    <property type="entry name" value="GNAT"/>
    <property type="match status" value="1"/>
</dbReference>
<accession>N6X4K7</accession>
<dbReference type="Pfam" id="PF00583">
    <property type="entry name" value="Acetyltransf_1"/>
    <property type="match status" value="1"/>
</dbReference>
<dbReference type="PANTHER" id="PTHR43877">
    <property type="entry name" value="AMINOALKYLPHOSPHONATE N-ACETYLTRANSFERASE-RELATED-RELATED"/>
    <property type="match status" value="1"/>
</dbReference>
<dbReference type="InterPro" id="IPR000182">
    <property type="entry name" value="GNAT_dom"/>
</dbReference>
<organism evidence="4 5">
    <name type="scientific">Schaalia cardiffensis F0333</name>
    <dbReference type="NCBI Taxonomy" id="888050"/>
    <lineage>
        <taxon>Bacteria</taxon>
        <taxon>Bacillati</taxon>
        <taxon>Actinomycetota</taxon>
        <taxon>Actinomycetes</taxon>
        <taxon>Actinomycetales</taxon>
        <taxon>Actinomycetaceae</taxon>
        <taxon>Schaalia</taxon>
    </lineage>
</organism>
<evidence type="ECO:0000256" key="1">
    <source>
        <dbReference type="ARBA" id="ARBA00022679"/>
    </source>
</evidence>
<dbReference type="OrthoDB" id="273614at2"/>
<dbReference type="Proteomes" id="UP000013015">
    <property type="component" value="Unassembled WGS sequence"/>
</dbReference>
<evidence type="ECO:0000259" key="3">
    <source>
        <dbReference type="PROSITE" id="PS51186"/>
    </source>
</evidence>